<dbReference type="Proteomes" id="UP000036681">
    <property type="component" value="Unplaced"/>
</dbReference>
<dbReference type="PANTHER" id="PTHR47653">
    <property type="entry name" value="PROTEIN BARK BEETLE"/>
    <property type="match status" value="1"/>
</dbReference>
<evidence type="ECO:0000313" key="4">
    <source>
        <dbReference type="Proteomes" id="UP000036681"/>
    </source>
</evidence>
<dbReference type="WBParaSite" id="ALUE_0001966601-mRNA-1">
    <property type="protein sequence ID" value="ALUE_0001966601-mRNA-1"/>
    <property type="gene ID" value="ALUE_0001966601"/>
</dbReference>
<keyword evidence="3" id="KW-0325">Glycoprotein</keyword>
<sequence length="259" mass="27795">MKEIEDARAADKDKVSICPLSARQGGVTYRFFECYAQTSETSADILRSFGGEGPIPQVDLPSLPLERKDSIPVIDGLGSIRDPIKNTLGGVYTGNATLYFRNSPYRVQSDLTVEAGATLTIETGVQLYFDGGVGLKVKGIIHAVCYAQTSETSADILRSFGGEGPIPQVDLPSLPLERKDSIPVIDGLGSIRDPIKNTLGGVYTGNATLYFRNSPYRVQSDLTVEAGATLTIETGVQLYFDSGVGLKVKGIIHAVIFED</sequence>
<dbReference type="AlphaFoldDB" id="A0A0M3ILN8"/>
<reference evidence="5" key="1">
    <citation type="submission" date="2017-02" db="UniProtKB">
        <authorList>
            <consortium name="WormBaseParasite"/>
        </authorList>
    </citation>
    <scope>IDENTIFICATION</scope>
</reference>
<dbReference type="InterPro" id="IPR053243">
    <property type="entry name" value="SJ_maturation_regulator"/>
</dbReference>
<organism evidence="4 5">
    <name type="scientific">Ascaris lumbricoides</name>
    <name type="common">Giant roundworm</name>
    <dbReference type="NCBI Taxonomy" id="6252"/>
    <lineage>
        <taxon>Eukaryota</taxon>
        <taxon>Metazoa</taxon>
        <taxon>Ecdysozoa</taxon>
        <taxon>Nematoda</taxon>
        <taxon>Chromadorea</taxon>
        <taxon>Rhabditida</taxon>
        <taxon>Spirurina</taxon>
        <taxon>Ascaridomorpha</taxon>
        <taxon>Ascaridoidea</taxon>
        <taxon>Ascarididae</taxon>
        <taxon>Ascaris</taxon>
    </lineage>
</organism>
<keyword evidence="1" id="KW-0732">Signal</keyword>
<keyword evidence="2" id="KW-0677">Repeat</keyword>
<protein>
    <submittedName>
        <fullName evidence="5">Sporulation protein</fullName>
    </submittedName>
</protein>
<proteinExistence type="predicted"/>
<evidence type="ECO:0000256" key="2">
    <source>
        <dbReference type="ARBA" id="ARBA00022737"/>
    </source>
</evidence>
<evidence type="ECO:0000313" key="5">
    <source>
        <dbReference type="WBParaSite" id="ALUE_0001966601-mRNA-1"/>
    </source>
</evidence>
<dbReference type="GO" id="GO:0016020">
    <property type="term" value="C:membrane"/>
    <property type="evidence" value="ECO:0007669"/>
    <property type="project" value="TreeGrafter"/>
</dbReference>
<evidence type="ECO:0000256" key="3">
    <source>
        <dbReference type="ARBA" id="ARBA00023180"/>
    </source>
</evidence>
<dbReference type="GO" id="GO:0045217">
    <property type="term" value="P:cell-cell junction maintenance"/>
    <property type="evidence" value="ECO:0007669"/>
    <property type="project" value="TreeGrafter"/>
</dbReference>
<accession>A0A0M3ILN8</accession>
<dbReference type="PANTHER" id="PTHR47653:SF1">
    <property type="entry name" value="DELETED IN MALIGNANT BRAIN TUMORS 1 PROTEIN"/>
    <property type="match status" value="1"/>
</dbReference>
<name>A0A0M3ILN8_ASCLU</name>
<keyword evidence="4" id="KW-1185">Reference proteome</keyword>
<evidence type="ECO:0000256" key="1">
    <source>
        <dbReference type="ARBA" id="ARBA00022729"/>
    </source>
</evidence>